<feature type="non-terminal residue" evidence="1">
    <location>
        <position position="1"/>
    </location>
</feature>
<organism evidence="1 2">
    <name type="scientific">Pristionchus mayeri</name>
    <dbReference type="NCBI Taxonomy" id="1317129"/>
    <lineage>
        <taxon>Eukaryota</taxon>
        <taxon>Metazoa</taxon>
        <taxon>Ecdysozoa</taxon>
        <taxon>Nematoda</taxon>
        <taxon>Chromadorea</taxon>
        <taxon>Rhabditida</taxon>
        <taxon>Rhabditina</taxon>
        <taxon>Diplogasteromorpha</taxon>
        <taxon>Diplogasteroidea</taxon>
        <taxon>Neodiplogasteridae</taxon>
        <taxon>Pristionchus</taxon>
    </lineage>
</organism>
<reference evidence="2" key="1">
    <citation type="submission" date="2022-10" db="EMBL/GenBank/DDBJ databases">
        <title>Genome assembly of Pristionchus species.</title>
        <authorList>
            <person name="Yoshida K."/>
            <person name="Sommer R.J."/>
        </authorList>
    </citation>
    <scope>NUCLEOTIDE SEQUENCE [LARGE SCALE GENOMIC DNA]</scope>
    <source>
        <strain evidence="2">RS5460</strain>
    </source>
</reference>
<name>A0AAN4ZU92_9BILA</name>
<dbReference type="AlphaFoldDB" id="A0AAN4ZU92"/>
<evidence type="ECO:0000313" key="2">
    <source>
        <dbReference type="Proteomes" id="UP001328107"/>
    </source>
</evidence>
<comment type="caution">
    <text evidence="1">The sequence shown here is derived from an EMBL/GenBank/DDBJ whole genome shotgun (WGS) entry which is preliminary data.</text>
</comment>
<protein>
    <submittedName>
        <fullName evidence="1">Uncharacterized protein</fullName>
    </submittedName>
</protein>
<accession>A0AAN4ZU92</accession>
<sequence>PTTPYGYIGHLKRHHKTSLMANGIYLLCSCGTRYNSHHDQKKHDKKCPGHKFTLHKLNEE</sequence>
<proteinExistence type="predicted"/>
<dbReference type="Proteomes" id="UP001328107">
    <property type="component" value="Unassembled WGS sequence"/>
</dbReference>
<keyword evidence="2" id="KW-1185">Reference proteome</keyword>
<dbReference type="EMBL" id="BTRK01000003">
    <property type="protein sequence ID" value="GMR44035.1"/>
    <property type="molecule type" value="Genomic_DNA"/>
</dbReference>
<gene>
    <name evidence="1" type="ORF">PMAYCL1PPCAC_14231</name>
</gene>
<evidence type="ECO:0000313" key="1">
    <source>
        <dbReference type="EMBL" id="GMR44035.1"/>
    </source>
</evidence>